<evidence type="ECO:0000313" key="2">
    <source>
        <dbReference type="EMBL" id="MES1920086.1"/>
    </source>
</evidence>
<feature type="transmembrane region" description="Helical" evidence="1">
    <location>
        <begin position="12"/>
        <end position="35"/>
    </location>
</feature>
<feature type="transmembrane region" description="Helical" evidence="1">
    <location>
        <begin position="47"/>
        <end position="72"/>
    </location>
</feature>
<keyword evidence="1" id="KW-0812">Transmembrane</keyword>
<dbReference type="EMBL" id="JBDODL010000506">
    <property type="protein sequence ID" value="MES1920086.1"/>
    <property type="molecule type" value="Genomic_DNA"/>
</dbReference>
<keyword evidence="3" id="KW-1185">Reference proteome</keyword>
<reference evidence="2 3" key="1">
    <citation type="journal article" date="2024" name="BMC Biol.">
        <title>Comparative genomics of Ascetosporea gives new insight into the evolutionary basis for animal parasitism in Rhizaria.</title>
        <authorList>
            <person name="Hiltunen Thoren M."/>
            <person name="Onut-Brannstrom I."/>
            <person name="Alfjorden A."/>
            <person name="Peckova H."/>
            <person name="Swords F."/>
            <person name="Hooper C."/>
            <person name="Holzer A.S."/>
            <person name="Bass D."/>
            <person name="Burki F."/>
        </authorList>
    </citation>
    <scope>NUCLEOTIDE SEQUENCE [LARGE SCALE GENOMIC DNA]</scope>
    <source>
        <strain evidence="2">20-A016</strain>
    </source>
</reference>
<keyword evidence="1" id="KW-1133">Transmembrane helix</keyword>
<proteinExistence type="predicted"/>
<keyword evidence="1" id="KW-0472">Membrane</keyword>
<sequence>MTSLSGRDMIPRFFRLLILLPAAAYCVFHTFLSMISSFVIPFTRVHIVLILFPFFNVFSALMMLPKLIGFLFENLPFFNFEARFMSGYQNGLTVIYMLLMNMIFTLIDHILPPSPPNSEDNFRKRVYAEWYDQEMKHPISVWT</sequence>
<comment type="caution">
    <text evidence="2">The sequence shown here is derived from an EMBL/GenBank/DDBJ whole genome shotgun (WGS) entry which is preliminary data.</text>
</comment>
<name>A0ABV2AK85_9EUKA</name>
<evidence type="ECO:0000256" key="1">
    <source>
        <dbReference type="SAM" id="Phobius"/>
    </source>
</evidence>
<dbReference type="Proteomes" id="UP001439008">
    <property type="component" value="Unassembled WGS sequence"/>
</dbReference>
<evidence type="ECO:0000313" key="3">
    <source>
        <dbReference type="Proteomes" id="UP001439008"/>
    </source>
</evidence>
<protein>
    <submittedName>
        <fullName evidence="2">Uncharacterized protein</fullName>
    </submittedName>
</protein>
<accession>A0ABV2AK85</accession>
<organism evidence="2 3">
    <name type="scientific">Bonamia ostreae</name>
    <dbReference type="NCBI Taxonomy" id="126728"/>
    <lineage>
        <taxon>Eukaryota</taxon>
        <taxon>Sar</taxon>
        <taxon>Rhizaria</taxon>
        <taxon>Endomyxa</taxon>
        <taxon>Ascetosporea</taxon>
        <taxon>Haplosporida</taxon>
        <taxon>Bonamia</taxon>
    </lineage>
</organism>
<gene>
    <name evidence="2" type="ORF">MHBO_001805</name>
</gene>
<feature type="transmembrane region" description="Helical" evidence="1">
    <location>
        <begin position="93"/>
        <end position="111"/>
    </location>
</feature>